<dbReference type="InterPro" id="IPR037171">
    <property type="entry name" value="NagB/RpiA_transferase-like"/>
</dbReference>
<evidence type="ECO:0000313" key="5">
    <source>
        <dbReference type="Proteomes" id="UP000509833"/>
    </source>
</evidence>
<gene>
    <name evidence="2" type="ORF">STHERMO_0244</name>
    <name evidence="3" type="ORF">STHERMO_0246</name>
</gene>
<dbReference type="PANTHER" id="PTHR30363:SF8">
    <property type="entry name" value="DEOXYRIBOSE OPERON REPRESSOR"/>
    <property type="match status" value="1"/>
</dbReference>
<dbReference type="Proteomes" id="UP000509791">
    <property type="component" value="Chromosome"/>
</dbReference>
<reference evidence="4 5" key="1">
    <citation type="submission" date="2020-06" db="EMBL/GenBank/DDBJ databases">
        <authorList>
            <person name="Chuat V."/>
        </authorList>
    </citation>
    <scope>NUCLEOTIDE SEQUENCE [LARGE SCALE GENOMIC DNA]</scope>
    <source>
        <strain evidence="2">STH_CIRM_336</strain>
        <strain evidence="3">STH_CIRM_998</strain>
    </source>
</reference>
<organism evidence="2 5">
    <name type="scientific">Streptococcus thermophilus</name>
    <dbReference type="NCBI Taxonomy" id="1308"/>
    <lineage>
        <taxon>Bacteria</taxon>
        <taxon>Bacillati</taxon>
        <taxon>Bacillota</taxon>
        <taxon>Bacilli</taxon>
        <taxon>Lactobacillales</taxon>
        <taxon>Streptococcaceae</taxon>
        <taxon>Streptococcus</taxon>
    </lineage>
</organism>
<dbReference type="PANTHER" id="PTHR30363">
    <property type="entry name" value="HTH-TYPE TRANSCRIPTIONAL REGULATOR SRLR-RELATED"/>
    <property type="match status" value="1"/>
</dbReference>
<dbReference type="AlphaFoldDB" id="A0A7U7CCG1"/>
<feature type="domain" description="DeoR-like transcriptional repressor C-terminal sensor" evidence="1">
    <location>
        <begin position="2"/>
        <end position="149"/>
    </location>
</feature>
<sequence length="174" mass="19894">MADLALSLIKEQSLLFFDVSTLMLEVSQKLTKNVTVYSHSLDNALVLSGKEGIDFQLLGGKFYTKNRFYYSIHEAQILQHLQFDLAFFGAASLSQGLVSFEDEEDVAVKQLALQTTRTKILIAESDKYEKHSKYILGKLEDFEYWITDKEPESDIVETLKDKVIILYDGKDSDY</sequence>
<protein>
    <recommendedName>
        <fullName evidence="1">DeoR-like transcriptional repressor C-terminal sensor domain-containing protein</fullName>
    </recommendedName>
</protein>
<dbReference type="InterPro" id="IPR014036">
    <property type="entry name" value="DeoR-like_C"/>
</dbReference>
<evidence type="ECO:0000313" key="3">
    <source>
        <dbReference type="EMBL" id="CAD0150956.1"/>
    </source>
</evidence>
<evidence type="ECO:0000313" key="4">
    <source>
        <dbReference type="Proteomes" id="UP000509791"/>
    </source>
</evidence>
<dbReference type="EMBL" id="LR822017">
    <property type="protein sequence ID" value="CAD0136004.1"/>
    <property type="molecule type" value="Genomic_DNA"/>
</dbReference>
<dbReference type="SUPFAM" id="SSF100950">
    <property type="entry name" value="NagB/RpiA/CoA transferase-like"/>
    <property type="match status" value="1"/>
</dbReference>
<dbReference type="InterPro" id="IPR050313">
    <property type="entry name" value="Carb_Metab_HTH_regulators"/>
</dbReference>
<dbReference type="Proteomes" id="UP000509833">
    <property type="component" value="Chromosome"/>
</dbReference>
<accession>A0A7U7CCG1</accession>
<dbReference type="Pfam" id="PF00455">
    <property type="entry name" value="DeoRC"/>
    <property type="match status" value="1"/>
</dbReference>
<dbReference type="SMART" id="SM01134">
    <property type="entry name" value="DeoRC"/>
    <property type="match status" value="1"/>
</dbReference>
<evidence type="ECO:0000259" key="1">
    <source>
        <dbReference type="Pfam" id="PF00455"/>
    </source>
</evidence>
<proteinExistence type="predicted"/>
<evidence type="ECO:0000313" key="2">
    <source>
        <dbReference type="EMBL" id="CAD0136004.1"/>
    </source>
</evidence>
<dbReference type="EMBL" id="LR822027">
    <property type="protein sequence ID" value="CAD0150956.1"/>
    <property type="molecule type" value="Genomic_DNA"/>
</dbReference>
<name>A0A7U7CCG1_STRTR</name>